<feature type="region of interest" description="Disordered" evidence="1">
    <location>
        <begin position="1"/>
        <end position="25"/>
    </location>
</feature>
<gene>
    <name evidence="2" type="ORF">SsS58_01025</name>
</gene>
<accession>A0A124C3A3</accession>
<dbReference type="InterPro" id="IPR011051">
    <property type="entry name" value="RmlC_Cupin_sf"/>
</dbReference>
<protein>
    <recommendedName>
        <fullName evidence="4">Cupin</fullName>
    </recommendedName>
</protein>
<dbReference type="SUPFAM" id="SSF51182">
    <property type="entry name" value="RmlC-like cupins"/>
    <property type="match status" value="1"/>
</dbReference>
<dbReference type="Proteomes" id="UP000067448">
    <property type="component" value="Unassembled WGS sequence"/>
</dbReference>
<dbReference type="InterPro" id="IPR014710">
    <property type="entry name" value="RmlC-like_jellyroll"/>
</dbReference>
<dbReference type="EMBL" id="BCMM01000003">
    <property type="protein sequence ID" value="GAQ60683.1"/>
    <property type="molecule type" value="Genomic_DNA"/>
</dbReference>
<dbReference type="OrthoDB" id="3620182at2"/>
<evidence type="ECO:0000313" key="3">
    <source>
        <dbReference type="Proteomes" id="UP000067448"/>
    </source>
</evidence>
<dbReference type="Gene3D" id="2.60.120.10">
    <property type="entry name" value="Jelly Rolls"/>
    <property type="match status" value="1"/>
</dbReference>
<sequence>MNPDPDRFVPGQSLPGHALPGRALPVRPDQGPYVLDGDNSMYAGASGLVVPVVTRAGAEPGDTGQSAGATRISGVSIQHTPATRIWFGKVHNDGGYRSVPHHHGEAETGGYVLSGRARIYFGARFEDYIDMAEGDWVFVPPFLPHVECNLDRNRPLTWMTTRTPENIVVNLPQVDDTDLRDWTDRP</sequence>
<evidence type="ECO:0000256" key="1">
    <source>
        <dbReference type="SAM" id="MobiDB-lite"/>
    </source>
</evidence>
<organism evidence="2 3">
    <name type="scientific">Streptomyces scabiei</name>
    <dbReference type="NCBI Taxonomy" id="1930"/>
    <lineage>
        <taxon>Bacteria</taxon>
        <taxon>Bacillati</taxon>
        <taxon>Actinomycetota</taxon>
        <taxon>Actinomycetes</taxon>
        <taxon>Kitasatosporales</taxon>
        <taxon>Streptomycetaceae</taxon>
        <taxon>Streptomyces</taxon>
    </lineage>
</organism>
<dbReference type="AlphaFoldDB" id="A0A124C3A3"/>
<reference evidence="3" key="3">
    <citation type="submission" date="2016-02" db="EMBL/GenBank/DDBJ databases">
        <title>Draft genome of pathogenic Streptomyces sp. in Japan.</title>
        <authorList>
            <person name="Tomihama T."/>
            <person name="Ikenaga M."/>
            <person name="Sakai M."/>
            <person name="Okubo T."/>
            <person name="Ikeda S."/>
        </authorList>
    </citation>
    <scope>NUCLEOTIDE SEQUENCE [LARGE SCALE GENOMIC DNA]</scope>
    <source>
        <strain evidence="3">S58</strain>
    </source>
</reference>
<evidence type="ECO:0000313" key="2">
    <source>
        <dbReference type="EMBL" id="GAQ60683.1"/>
    </source>
</evidence>
<evidence type="ECO:0008006" key="4">
    <source>
        <dbReference type="Google" id="ProtNLM"/>
    </source>
</evidence>
<reference evidence="3" key="1">
    <citation type="submission" date="2015-11" db="EMBL/GenBank/DDBJ databases">
        <authorList>
            <consortium name="Cross-ministerial Strategic Innovation Promotion Program (SIP) consortium"/>
            <person name="Tomihama T."/>
            <person name="Ikenaga M."/>
            <person name="Sakai M."/>
            <person name="Okubo T."/>
            <person name="Ikeda S."/>
        </authorList>
    </citation>
    <scope>NUCLEOTIDE SEQUENCE [LARGE SCALE GENOMIC DNA]</scope>
    <source>
        <strain evidence="3">S58</strain>
    </source>
</reference>
<name>A0A124C3A3_STRSC</name>
<proteinExistence type="predicted"/>
<reference evidence="2 3" key="2">
    <citation type="journal article" date="2016" name="Genome Announc.">
        <title>Draft Genome Sequences of Streptomyces scabiei S58, Streptomyces turgidiscabies T45, and Streptomyces acidiscabies a10, the Pathogens of Potato Common Scab, Isolated in Japan.</title>
        <authorList>
            <person name="Tomihama T."/>
            <person name="Nishi Y."/>
            <person name="Sakai M."/>
            <person name="Ikenaga M."/>
            <person name="Okubo T."/>
            <person name="Ikeda S."/>
        </authorList>
    </citation>
    <scope>NUCLEOTIDE SEQUENCE [LARGE SCALE GENOMIC DNA]</scope>
    <source>
        <strain evidence="2 3">S58</strain>
    </source>
</reference>
<comment type="caution">
    <text evidence="2">The sequence shown here is derived from an EMBL/GenBank/DDBJ whole genome shotgun (WGS) entry which is preliminary data.</text>
</comment>